<comment type="caution">
    <text evidence="1">The sequence shown here is derived from an EMBL/GenBank/DDBJ whole genome shotgun (WGS) entry which is preliminary data.</text>
</comment>
<dbReference type="Proteomes" id="UP000182190">
    <property type="component" value="Unassembled WGS sequence"/>
</dbReference>
<evidence type="ECO:0000313" key="1">
    <source>
        <dbReference type="EMBL" id="VXD11008.1"/>
    </source>
</evidence>
<sequence length="78" mass="8795">MTNLGSFYWGSRYRGNATPENLVFNANLQEFAQKVDFIVGLQTGGKLSTEESYVQIETLWEQLRESKQHLGIGKKPGS</sequence>
<dbReference type="InterPro" id="IPR055643">
    <property type="entry name" value="DUF7219"/>
</dbReference>
<organism evidence="1 2">
    <name type="scientific">Planktothrix paucivesiculata PCC 9631</name>
    <dbReference type="NCBI Taxonomy" id="671071"/>
    <lineage>
        <taxon>Bacteria</taxon>
        <taxon>Bacillati</taxon>
        <taxon>Cyanobacteriota</taxon>
        <taxon>Cyanophyceae</taxon>
        <taxon>Oscillatoriophycideae</taxon>
        <taxon>Oscillatoriales</taxon>
        <taxon>Microcoleaceae</taxon>
        <taxon>Planktothrix</taxon>
    </lineage>
</organism>
<proteinExistence type="predicted"/>
<gene>
    <name evidence="1" type="ORF">PL9631_1020047</name>
</gene>
<dbReference type="EMBL" id="CZCS02000005">
    <property type="protein sequence ID" value="VXD11008.1"/>
    <property type="molecule type" value="Genomic_DNA"/>
</dbReference>
<protein>
    <submittedName>
        <fullName evidence="1">Uncharacterized protein</fullName>
    </submittedName>
</protein>
<evidence type="ECO:0000313" key="2">
    <source>
        <dbReference type="Proteomes" id="UP000182190"/>
    </source>
</evidence>
<accession>A0A7Z9DVW7</accession>
<keyword evidence="2" id="KW-1185">Reference proteome</keyword>
<dbReference type="RefSeq" id="WP_083623212.1">
    <property type="nucleotide sequence ID" value="NZ_LR735025.1"/>
</dbReference>
<name>A0A7Z9DVW7_9CYAN</name>
<reference evidence="1" key="1">
    <citation type="submission" date="2019-10" db="EMBL/GenBank/DDBJ databases">
        <authorList>
            <consortium name="Genoscope - CEA"/>
            <person name="William W."/>
        </authorList>
    </citation>
    <scope>NUCLEOTIDE SEQUENCE [LARGE SCALE GENOMIC DNA]</scope>
    <source>
        <strain evidence="1">BBR_PRJEB10994</strain>
    </source>
</reference>
<dbReference type="AlphaFoldDB" id="A0A7Z9DVW7"/>
<dbReference type="OrthoDB" id="426986at2"/>
<dbReference type="Pfam" id="PF23856">
    <property type="entry name" value="DUF7219"/>
    <property type="match status" value="1"/>
</dbReference>